<feature type="region of interest" description="Disordered" evidence="1">
    <location>
        <begin position="259"/>
        <end position="281"/>
    </location>
</feature>
<evidence type="ECO:0000313" key="2">
    <source>
        <dbReference type="EMBL" id="KAL0405210.1"/>
    </source>
</evidence>
<accession>A0AAW2TLF0</accession>
<dbReference type="AlphaFoldDB" id="A0AAW2TLF0"/>
<reference evidence="2" key="1">
    <citation type="submission" date="2020-06" db="EMBL/GenBank/DDBJ databases">
        <authorList>
            <person name="Li T."/>
            <person name="Hu X."/>
            <person name="Zhang T."/>
            <person name="Song X."/>
            <person name="Zhang H."/>
            <person name="Dai N."/>
            <person name="Sheng W."/>
            <person name="Hou X."/>
            <person name="Wei L."/>
        </authorList>
    </citation>
    <scope>NUCLEOTIDE SEQUENCE</scope>
    <source>
        <strain evidence="2">KEN1</strain>
        <tissue evidence="2">Leaf</tissue>
    </source>
</reference>
<evidence type="ECO:0008006" key="3">
    <source>
        <dbReference type="Google" id="ProtNLM"/>
    </source>
</evidence>
<dbReference type="PANTHER" id="PTHR31635">
    <property type="entry name" value="REVERSE TRANSCRIPTASE DOMAIN-CONTAINING PROTEIN-RELATED"/>
    <property type="match status" value="1"/>
</dbReference>
<proteinExistence type="predicted"/>
<name>A0AAW2TLF0_9LAMI</name>
<reference evidence="2" key="2">
    <citation type="journal article" date="2024" name="Plant">
        <title>Genomic evolution and insights into agronomic trait innovations of Sesamum species.</title>
        <authorList>
            <person name="Miao H."/>
            <person name="Wang L."/>
            <person name="Qu L."/>
            <person name="Liu H."/>
            <person name="Sun Y."/>
            <person name="Le M."/>
            <person name="Wang Q."/>
            <person name="Wei S."/>
            <person name="Zheng Y."/>
            <person name="Lin W."/>
            <person name="Duan Y."/>
            <person name="Cao H."/>
            <person name="Xiong S."/>
            <person name="Wang X."/>
            <person name="Wei L."/>
            <person name="Li C."/>
            <person name="Ma Q."/>
            <person name="Ju M."/>
            <person name="Zhao R."/>
            <person name="Li G."/>
            <person name="Mu C."/>
            <person name="Tian Q."/>
            <person name="Mei H."/>
            <person name="Zhang T."/>
            <person name="Gao T."/>
            <person name="Zhang H."/>
        </authorList>
    </citation>
    <scope>NUCLEOTIDE SEQUENCE</scope>
    <source>
        <strain evidence="2">KEN1</strain>
    </source>
</reference>
<gene>
    <name evidence="2" type="ORF">Slati_3834900</name>
</gene>
<evidence type="ECO:0000256" key="1">
    <source>
        <dbReference type="SAM" id="MobiDB-lite"/>
    </source>
</evidence>
<organism evidence="2">
    <name type="scientific">Sesamum latifolium</name>
    <dbReference type="NCBI Taxonomy" id="2727402"/>
    <lineage>
        <taxon>Eukaryota</taxon>
        <taxon>Viridiplantae</taxon>
        <taxon>Streptophyta</taxon>
        <taxon>Embryophyta</taxon>
        <taxon>Tracheophyta</taxon>
        <taxon>Spermatophyta</taxon>
        <taxon>Magnoliopsida</taxon>
        <taxon>eudicotyledons</taxon>
        <taxon>Gunneridae</taxon>
        <taxon>Pentapetalae</taxon>
        <taxon>asterids</taxon>
        <taxon>lamiids</taxon>
        <taxon>Lamiales</taxon>
        <taxon>Pedaliaceae</taxon>
        <taxon>Sesamum</taxon>
    </lineage>
</organism>
<protein>
    <recommendedName>
        <fullName evidence="3">Reverse transcriptase domain-containing protein</fullName>
    </recommendedName>
</protein>
<dbReference type="EMBL" id="JACGWN010000014">
    <property type="protein sequence ID" value="KAL0405210.1"/>
    <property type="molecule type" value="Genomic_DNA"/>
</dbReference>
<dbReference type="PANTHER" id="PTHR31635:SF196">
    <property type="entry name" value="REVERSE TRANSCRIPTASE DOMAIN-CONTAINING PROTEIN-RELATED"/>
    <property type="match status" value="1"/>
</dbReference>
<comment type="caution">
    <text evidence="2">The sequence shown here is derived from an EMBL/GenBank/DDBJ whole genome shotgun (WGS) entry which is preliminary data.</text>
</comment>
<sequence length="281" mass="31718">MNEALIRPLAEEEITTTLKQMHRLKSLGPKNSVISPSQSASIPGRLITDNVLVAYEINNFLSHKRVRQIGYSSLKLDISKAYDQVEWIFLERVLLRLGFNQKLISLIMMSVTTVFFSFLLNVEKLDFFDLNEASVKVILYHRTSFYSTLKFSATFYRHAEVHGVVRGIQISRLAPGFSNLLFVDHTMIFCQATSEAMHDIKKMLNTFEVASGLKINLSNQPPVLELACLRAISTTSMAGIPFPLKIVIFYCTTIPSKVKQPSQTHTDQPGDISHESTLLHP</sequence>